<sequence length="69" mass="7183">MSVYETAVSHGGEVLTFLAIGAAVGVAIGIAKRLAEGRAPATWNRVKPFSSAVISFMSFSMRAAARLKG</sequence>
<comment type="caution">
    <text evidence="2">The sequence shown here is derived from an EMBL/GenBank/DDBJ whole genome shotgun (WGS) entry which is preliminary data.</text>
</comment>
<name>A0A8I1KKF1_9HYPH</name>
<evidence type="ECO:0000256" key="1">
    <source>
        <dbReference type="SAM" id="Phobius"/>
    </source>
</evidence>
<organism evidence="2 3">
    <name type="scientific">Rhodomicrobium udaipurense</name>
    <dbReference type="NCBI Taxonomy" id="1202716"/>
    <lineage>
        <taxon>Bacteria</taxon>
        <taxon>Pseudomonadati</taxon>
        <taxon>Pseudomonadota</taxon>
        <taxon>Alphaproteobacteria</taxon>
        <taxon>Hyphomicrobiales</taxon>
        <taxon>Hyphomicrobiaceae</taxon>
        <taxon>Rhodomicrobium</taxon>
    </lineage>
</organism>
<evidence type="ECO:0000313" key="3">
    <source>
        <dbReference type="Proteomes" id="UP000623250"/>
    </source>
</evidence>
<keyword evidence="3" id="KW-1185">Reference proteome</keyword>
<proteinExistence type="predicted"/>
<dbReference type="Proteomes" id="UP000623250">
    <property type="component" value="Unassembled WGS sequence"/>
</dbReference>
<dbReference type="AlphaFoldDB" id="A0A8I1KKF1"/>
<protein>
    <submittedName>
        <fullName evidence="2">Uncharacterized protein</fullName>
    </submittedName>
</protein>
<keyword evidence="1" id="KW-1133">Transmembrane helix</keyword>
<reference evidence="2 3" key="1">
    <citation type="submission" date="2020-12" db="EMBL/GenBank/DDBJ databases">
        <title>Revised draft genomes of Rhodomicrobium vannielii ATCC 17100 and Rhodomicrobium udaipurense JA643.</title>
        <authorList>
            <person name="Conners E.M."/>
            <person name="Davenport E.J."/>
            <person name="Bose A."/>
        </authorList>
    </citation>
    <scope>NUCLEOTIDE SEQUENCE [LARGE SCALE GENOMIC DNA]</scope>
    <source>
        <strain evidence="2 3">JA643</strain>
    </source>
</reference>
<evidence type="ECO:0000313" key="2">
    <source>
        <dbReference type="EMBL" id="MBJ7543984.1"/>
    </source>
</evidence>
<feature type="transmembrane region" description="Helical" evidence="1">
    <location>
        <begin position="14"/>
        <end position="34"/>
    </location>
</feature>
<keyword evidence="1" id="KW-0472">Membrane</keyword>
<gene>
    <name evidence="2" type="ORF">JDN41_10470</name>
</gene>
<dbReference type="RefSeq" id="WP_037239736.1">
    <property type="nucleotide sequence ID" value="NZ_JAEMUK010000023.1"/>
</dbReference>
<dbReference type="EMBL" id="JAEMUK010000023">
    <property type="protein sequence ID" value="MBJ7543984.1"/>
    <property type="molecule type" value="Genomic_DNA"/>
</dbReference>
<accession>A0A8I1KKF1</accession>
<keyword evidence="1" id="KW-0812">Transmembrane</keyword>